<dbReference type="InterPro" id="IPR020946">
    <property type="entry name" value="Flavin_mOase-like"/>
</dbReference>
<dbReference type="PANTHER" id="PTHR43539">
    <property type="entry name" value="FLAVIN-BINDING MONOOXYGENASE-LIKE PROTEIN (AFU_ORTHOLOGUE AFUA_4G09220)"/>
    <property type="match status" value="1"/>
</dbReference>
<evidence type="ECO:0008006" key="5">
    <source>
        <dbReference type="Google" id="ProtNLM"/>
    </source>
</evidence>
<dbReference type="InterPro" id="IPR000960">
    <property type="entry name" value="Flavin_mOase"/>
</dbReference>
<evidence type="ECO:0000256" key="1">
    <source>
        <dbReference type="ARBA" id="ARBA00022630"/>
    </source>
</evidence>
<dbReference type="PRINTS" id="PR00370">
    <property type="entry name" value="FMOXYGENASE"/>
</dbReference>
<reference evidence="4" key="1">
    <citation type="submission" date="2021-01" db="EMBL/GenBank/DDBJ databases">
        <authorList>
            <person name="Corre E."/>
            <person name="Pelletier E."/>
            <person name="Niang G."/>
            <person name="Scheremetjew M."/>
            <person name="Finn R."/>
            <person name="Kale V."/>
            <person name="Holt S."/>
            <person name="Cochrane G."/>
            <person name="Meng A."/>
            <person name="Brown T."/>
            <person name="Cohen L."/>
        </authorList>
    </citation>
    <scope>NUCLEOTIDE SEQUENCE</scope>
    <source>
        <strain evidence="4">UIO037</strain>
    </source>
</reference>
<dbReference type="Pfam" id="PF00743">
    <property type="entry name" value="FMO-like"/>
    <property type="match status" value="1"/>
</dbReference>
<sequence length="440" mass="49331">MGYSLETDTTTSPPRFAHVSKVGIIGAGVAGLQQAERLIESGKEVTIFEKASEVGGVWRENYADFGLQVPRELYEFPAFPYPKDTHWDKFPKGPAVKEYIQSFARHFGIDKQIRFRTAVLALEQLSDSVEGLPTGECTRWSITHAPSGDASKTTTEVFDFVIVATGMYGFPPNVPFVRGREAFLGEVVHSFDFKDREQARSKRVVVVGGGKSAVDCAVASVNGGAKEVTLLFRQAHWPVPRYLINMIPFKYATYSRLGHALLPTHYDVSAFVWWLHALFTPLKWLVWRLVELLIQLQFRIPTEMVPTERIEIDVFSGGQILTYEARDMIRSGKLLIRKGAIDHFTPEGVILKTDDSTIGCDLVVYGTGFVKSYDVFHEAARTKLALEKDGLCTLRPRCNVRDRRGSTYMWTYSLDPPLRSRANHRRSGLLSSTGQSVLAS</sequence>
<proteinExistence type="predicted"/>
<protein>
    <recommendedName>
        <fullName evidence="5">Flavin-containing monooxygenase</fullName>
    </recommendedName>
</protein>
<accession>A0A7S4HPF9</accession>
<dbReference type="PIRSF" id="PIRSF000332">
    <property type="entry name" value="FMO"/>
    <property type="match status" value="1"/>
</dbReference>
<dbReference type="GO" id="GO:0050660">
    <property type="term" value="F:flavin adenine dinucleotide binding"/>
    <property type="evidence" value="ECO:0007669"/>
    <property type="project" value="InterPro"/>
</dbReference>
<dbReference type="SUPFAM" id="SSF51905">
    <property type="entry name" value="FAD/NAD(P)-binding domain"/>
    <property type="match status" value="2"/>
</dbReference>
<gene>
    <name evidence="4" type="ORF">CPOL0286_LOCUS5279</name>
</gene>
<dbReference type="InterPro" id="IPR050982">
    <property type="entry name" value="Auxin_biosynth/cation_transpt"/>
</dbReference>
<keyword evidence="1" id="KW-0285">Flavoprotein</keyword>
<dbReference type="AlphaFoldDB" id="A0A7S4HPF9"/>
<keyword evidence="2" id="KW-0274">FAD</keyword>
<dbReference type="InterPro" id="IPR036188">
    <property type="entry name" value="FAD/NAD-bd_sf"/>
</dbReference>
<name>A0A7S4HPF9_9EUKA</name>
<evidence type="ECO:0000256" key="3">
    <source>
        <dbReference type="ARBA" id="ARBA00023002"/>
    </source>
</evidence>
<evidence type="ECO:0000256" key="2">
    <source>
        <dbReference type="ARBA" id="ARBA00022827"/>
    </source>
</evidence>
<dbReference type="Gene3D" id="3.50.50.60">
    <property type="entry name" value="FAD/NAD(P)-binding domain"/>
    <property type="match status" value="1"/>
</dbReference>
<dbReference type="PANTHER" id="PTHR43539:SF78">
    <property type="entry name" value="FLAVIN-CONTAINING MONOOXYGENASE"/>
    <property type="match status" value="1"/>
</dbReference>
<evidence type="ECO:0000313" key="4">
    <source>
        <dbReference type="EMBL" id="CAE2205359.1"/>
    </source>
</evidence>
<organism evidence="4">
    <name type="scientific">Prymnesium polylepis</name>
    <dbReference type="NCBI Taxonomy" id="72548"/>
    <lineage>
        <taxon>Eukaryota</taxon>
        <taxon>Haptista</taxon>
        <taxon>Haptophyta</taxon>
        <taxon>Prymnesiophyceae</taxon>
        <taxon>Prymnesiales</taxon>
        <taxon>Prymnesiaceae</taxon>
        <taxon>Prymnesium</taxon>
    </lineage>
</organism>
<dbReference type="EMBL" id="HBKO01011829">
    <property type="protein sequence ID" value="CAE2205359.1"/>
    <property type="molecule type" value="Transcribed_RNA"/>
</dbReference>
<dbReference type="GO" id="GO:0050661">
    <property type="term" value="F:NADP binding"/>
    <property type="evidence" value="ECO:0007669"/>
    <property type="project" value="InterPro"/>
</dbReference>
<dbReference type="GO" id="GO:0004499">
    <property type="term" value="F:N,N-dimethylaniline monooxygenase activity"/>
    <property type="evidence" value="ECO:0007669"/>
    <property type="project" value="InterPro"/>
</dbReference>
<keyword evidence="3" id="KW-0560">Oxidoreductase</keyword>